<dbReference type="EMBL" id="JAJAGQ010000022">
    <property type="protein sequence ID" value="KAJ8529757.1"/>
    <property type="molecule type" value="Genomic_DNA"/>
</dbReference>
<name>A0A9Q1L6B5_9SOLA</name>
<dbReference type="AlphaFoldDB" id="A0A9Q1L6B5"/>
<sequence length="189" mass="20932">MEDNAKTNAIIPRKEKLSSVVSQEQGRESVKKWVESSFGRVIGDKVPDLIEQIDESVGIVSEAPPVQAKALWGDSVEVLEELDEEQIFKQKDNPAEEEGVILKKDDGINTYDLKEVLPSMQTGVEATDGTNSFKEAENAMEVSDDNSRLLEEKIPEVVEDDQLSRVIAPPKANISIEAADSVRAPSYYR</sequence>
<gene>
    <name evidence="1" type="ORF">K7X08_036592</name>
</gene>
<organism evidence="1 2">
    <name type="scientific">Anisodus acutangulus</name>
    <dbReference type="NCBI Taxonomy" id="402998"/>
    <lineage>
        <taxon>Eukaryota</taxon>
        <taxon>Viridiplantae</taxon>
        <taxon>Streptophyta</taxon>
        <taxon>Embryophyta</taxon>
        <taxon>Tracheophyta</taxon>
        <taxon>Spermatophyta</taxon>
        <taxon>Magnoliopsida</taxon>
        <taxon>eudicotyledons</taxon>
        <taxon>Gunneridae</taxon>
        <taxon>Pentapetalae</taxon>
        <taxon>asterids</taxon>
        <taxon>lamiids</taxon>
        <taxon>Solanales</taxon>
        <taxon>Solanaceae</taxon>
        <taxon>Solanoideae</taxon>
        <taxon>Hyoscyameae</taxon>
        <taxon>Anisodus</taxon>
    </lineage>
</organism>
<reference evidence="2" key="1">
    <citation type="journal article" date="2023" name="Proc. Natl. Acad. Sci. U.S.A.">
        <title>Genomic and structural basis for evolution of tropane alkaloid biosynthesis.</title>
        <authorList>
            <person name="Wanga Y.-J."/>
            <person name="Taina T."/>
            <person name="Yua J.-Y."/>
            <person name="Lia J."/>
            <person name="Xua B."/>
            <person name="Chenc J."/>
            <person name="D'Auriad J.C."/>
            <person name="Huanga J.-P."/>
            <person name="Huanga S.-X."/>
        </authorList>
    </citation>
    <scope>NUCLEOTIDE SEQUENCE [LARGE SCALE GENOMIC DNA]</scope>
    <source>
        <strain evidence="2">cv. KIB-2019</strain>
    </source>
</reference>
<comment type="caution">
    <text evidence="1">The sequence shown here is derived from an EMBL/GenBank/DDBJ whole genome shotgun (WGS) entry which is preliminary data.</text>
</comment>
<evidence type="ECO:0000313" key="1">
    <source>
        <dbReference type="EMBL" id="KAJ8529757.1"/>
    </source>
</evidence>
<keyword evidence="2" id="KW-1185">Reference proteome</keyword>
<accession>A0A9Q1L6B5</accession>
<protein>
    <submittedName>
        <fullName evidence="1">Uncharacterized protein</fullName>
    </submittedName>
</protein>
<dbReference type="Proteomes" id="UP001152561">
    <property type="component" value="Unassembled WGS sequence"/>
</dbReference>
<proteinExistence type="predicted"/>
<evidence type="ECO:0000313" key="2">
    <source>
        <dbReference type="Proteomes" id="UP001152561"/>
    </source>
</evidence>